<dbReference type="Pfam" id="PF01551">
    <property type="entry name" value="Peptidase_M23"/>
    <property type="match status" value="1"/>
</dbReference>
<dbReference type="SUPFAM" id="SSF51261">
    <property type="entry name" value="Duplicated hybrid motif"/>
    <property type="match status" value="1"/>
</dbReference>
<proteinExistence type="predicted"/>
<dbReference type="PANTHER" id="PTHR21666">
    <property type="entry name" value="PEPTIDASE-RELATED"/>
    <property type="match status" value="1"/>
</dbReference>
<keyword evidence="1" id="KW-0472">Membrane</keyword>
<dbReference type="RefSeq" id="WP_102694648.1">
    <property type="nucleotide sequence ID" value="NZ_JAKNCL010000002.1"/>
</dbReference>
<protein>
    <submittedName>
        <fullName evidence="3">M23 family peptidase</fullName>
    </submittedName>
</protein>
<evidence type="ECO:0000313" key="4">
    <source>
        <dbReference type="Proteomes" id="UP000235771"/>
    </source>
</evidence>
<dbReference type="AlphaFoldDB" id="A0A2N6RXC7"/>
<evidence type="ECO:0000256" key="1">
    <source>
        <dbReference type="SAM" id="Phobius"/>
    </source>
</evidence>
<comment type="caution">
    <text evidence="3">The sequence shown here is derived from an EMBL/GenBank/DDBJ whole genome shotgun (WGS) entry which is preliminary data.</text>
</comment>
<accession>A0A2N6RXC7</accession>
<dbReference type="GeneID" id="98326402"/>
<name>A0A2N6RXC7_9BIFI</name>
<evidence type="ECO:0000313" key="3">
    <source>
        <dbReference type="EMBL" id="PMC42769.1"/>
    </source>
</evidence>
<dbReference type="GO" id="GO:0004222">
    <property type="term" value="F:metalloendopeptidase activity"/>
    <property type="evidence" value="ECO:0007669"/>
    <property type="project" value="TreeGrafter"/>
</dbReference>
<dbReference type="InterPro" id="IPR050570">
    <property type="entry name" value="Cell_wall_metabolism_enzyme"/>
</dbReference>
<keyword evidence="1" id="KW-1133">Transmembrane helix</keyword>
<dbReference type="InterPro" id="IPR016047">
    <property type="entry name" value="M23ase_b-sheet_dom"/>
</dbReference>
<dbReference type="Proteomes" id="UP000235771">
    <property type="component" value="Unassembled WGS sequence"/>
</dbReference>
<reference evidence="3 4" key="1">
    <citation type="submission" date="2017-09" db="EMBL/GenBank/DDBJ databases">
        <title>Bacterial strain isolated from the female urinary microbiota.</title>
        <authorList>
            <person name="Thomas-White K."/>
            <person name="Kumar N."/>
            <person name="Forster S."/>
            <person name="Putonti C."/>
            <person name="Lawley T."/>
            <person name="Wolfe A.J."/>
        </authorList>
    </citation>
    <scope>NUCLEOTIDE SEQUENCE [LARGE SCALE GENOMIC DNA]</scope>
    <source>
        <strain evidence="3 4">UMB1686</strain>
    </source>
</reference>
<dbReference type="EMBL" id="PNGV01000001">
    <property type="protein sequence ID" value="PMC42769.1"/>
    <property type="molecule type" value="Genomic_DNA"/>
</dbReference>
<keyword evidence="1" id="KW-0812">Transmembrane</keyword>
<evidence type="ECO:0000259" key="2">
    <source>
        <dbReference type="Pfam" id="PF01551"/>
    </source>
</evidence>
<gene>
    <name evidence="3" type="ORF">CJ216_01290</name>
</gene>
<sequence>MCIRKNYELYCRIAACLGIFIISVILLDALFSQYEMQQNNPAKYYASKSLGACCKTCALAKSSYSEETCKSAMKWPVKPPRIVKAFNPPPKPWMAGHRGVDLAASKGTPLYAPADGVISFVGKVARKSVVTIRHGELTSTFEPAVTNLTVGVFVKQGQKFAHVEGGSDHCTNRCVQWGLKRKNRTYANPASMTARKKIVLKPVA</sequence>
<feature type="transmembrane region" description="Helical" evidence="1">
    <location>
        <begin position="9"/>
        <end position="31"/>
    </location>
</feature>
<dbReference type="InterPro" id="IPR011055">
    <property type="entry name" value="Dup_hybrid_motif"/>
</dbReference>
<keyword evidence="4" id="KW-1185">Reference proteome</keyword>
<dbReference type="PANTHER" id="PTHR21666:SF270">
    <property type="entry name" value="MUREIN HYDROLASE ACTIVATOR ENVC"/>
    <property type="match status" value="1"/>
</dbReference>
<dbReference type="Gene3D" id="2.70.70.10">
    <property type="entry name" value="Glucose Permease (Domain IIA)"/>
    <property type="match status" value="1"/>
</dbReference>
<dbReference type="CDD" id="cd12797">
    <property type="entry name" value="M23_peptidase"/>
    <property type="match status" value="1"/>
</dbReference>
<organism evidence="3 4">
    <name type="scientific">Gardnerella greenwoodii</name>
    <dbReference type="NCBI Taxonomy" id="2914925"/>
    <lineage>
        <taxon>Bacteria</taxon>
        <taxon>Bacillati</taxon>
        <taxon>Actinomycetota</taxon>
        <taxon>Actinomycetes</taxon>
        <taxon>Bifidobacteriales</taxon>
        <taxon>Bifidobacteriaceae</taxon>
        <taxon>Gardnerella</taxon>
    </lineage>
</organism>
<feature type="domain" description="M23ase beta-sheet core" evidence="2">
    <location>
        <begin position="96"/>
        <end position="189"/>
    </location>
</feature>